<evidence type="ECO:0000256" key="1">
    <source>
        <dbReference type="SAM" id="MobiDB-lite"/>
    </source>
</evidence>
<keyword evidence="2" id="KW-1133">Transmembrane helix</keyword>
<protein>
    <submittedName>
        <fullName evidence="4">Uncharacterized protein</fullName>
    </submittedName>
</protein>
<feature type="transmembrane region" description="Helical" evidence="2">
    <location>
        <begin position="230"/>
        <end position="252"/>
    </location>
</feature>
<feature type="compositionally biased region" description="Gly residues" evidence="1">
    <location>
        <begin position="297"/>
        <end position="316"/>
    </location>
</feature>
<gene>
    <name evidence="4" type="ORF">BU14_0256s0046</name>
</gene>
<keyword evidence="2" id="KW-0472">Membrane</keyword>
<keyword evidence="5" id="KW-1185">Reference proteome</keyword>
<feature type="chain" id="PRO_5011965010" evidence="3">
    <location>
        <begin position="37"/>
        <end position="456"/>
    </location>
</feature>
<dbReference type="AlphaFoldDB" id="A0A1X6P392"/>
<keyword evidence="3" id="KW-0732">Signal</keyword>
<evidence type="ECO:0000256" key="3">
    <source>
        <dbReference type="SAM" id="SignalP"/>
    </source>
</evidence>
<feature type="region of interest" description="Disordered" evidence="1">
    <location>
        <begin position="406"/>
        <end position="456"/>
    </location>
</feature>
<organism evidence="4 5">
    <name type="scientific">Porphyra umbilicalis</name>
    <name type="common">Purple laver</name>
    <name type="synonym">Red alga</name>
    <dbReference type="NCBI Taxonomy" id="2786"/>
    <lineage>
        <taxon>Eukaryota</taxon>
        <taxon>Rhodophyta</taxon>
        <taxon>Bangiophyceae</taxon>
        <taxon>Bangiales</taxon>
        <taxon>Bangiaceae</taxon>
        <taxon>Porphyra</taxon>
    </lineage>
</organism>
<feature type="compositionally biased region" description="Polar residues" evidence="1">
    <location>
        <begin position="446"/>
        <end position="456"/>
    </location>
</feature>
<evidence type="ECO:0000313" key="4">
    <source>
        <dbReference type="EMBL" id="OSX75093.1"/>
    </source>
</evidence>
<accession>A0A1X6P392</accession>
<name>A0A1X6P392_PORUM</name>
<sequence>MRHWVRHRGLSLSVATAAALLLAAAAALGGSVGTHGSDTPPTPPVRVDAKLPPPTLRLVPVKLVTRLPRLRPPAAYFTADFDVAHPPGGFISTSLDAALGSVTANWFATRGVALTRMVPTRIVRVPTVDPRRRVAYVLAMRTHPPAADLYAYSVWCGLGGGGGGTVSNLTTAVRLAGGAVDLGRTVTLTAPTSIAAAAMLQRGGIMDEETGVWAPARPRAAREGLAARPLALIVGGTVGGLLVVAAGLMLYFRLRGQAAARYRLFQWPRPLDGGTDLGGASSMRSAMSSFAGTLGVGGGGGGGARGSGGGGGGGGWSHRRQDPPSFSSEEGPPERPRSKGRLSWLDDEDAGDAGGADGDAGSDDGATGGADGDDAGGWAAADVKARWGADASRAGAWPLDGPGGRLSSLALSPHDASGEGPMSAVTPPPAVLRAAPSRGEADAEPTTLTKAASSWT</sequence>
<reference evidence="4 5" key="1">
    <citation type="submission" date="2017-03" db="EMBL/GenBank/DDBJ databases">
        <title>WGS assembly of Porphyra umbilicalis.</title>
        <authorList>
            <person name="Brawley S.H."/>
            <person name="Blouin N.A."/>
            <person name="Ficko-Blean E."/>
            <person name="Wheeler G.L."/>
            <person name="Lohr M."/>
            <person name="Goodson H.V."/>
            <person name="Jenkins J.W."/>
            <person name="Blaby-Haas C.E."/>
            <person name="Helliwell K.E."/>
            <person name="Chan C."/>
            <person name="Marriage T."/>
            <person name="Bhattacharya D."/>
            <person name="Klein A.S."/>
            <person name="Badis Y."/>
            <person name="Brodie J."/>
            <person name="Cao Y."/>
            <person name="Collen J."/>
            <person name="Dittami S.M."/>
            <person name="Gachon C.M."/>
            <person name="Green B.R."/>
            <person name="Karpowicz S."/>
            <person name="Kim J.W."/>
            <person name="Kudahl U."/>
            <person name="Lin S."/>
            <person name="Michel G."/>
            <person name="Mittag M."/>
            <person name="Olson B.J."/>
            <person name="Pangilinan J."/>
            <person name="Peng Y."/>
            <person name="Qiu H."/>
            <person name="Shu S."/>
            <person name="Singer J.T."/>
            <person name="Smith A.G."/>
            <person name="Sprecher B.N."/>
            <person name="Wagner V."/>
            <person name="Wang W."/>
            <person name="Wang Z.-Y."/>
            <person name="Yan J."/>
            <person name="Yarish C."/>
            <person name="Zoeuner-Riek S."/>
            <person name="Zhuang Y."/>
            <person name="Zou Y."/>
            <person name="Lindquist E.A."/>
            <person name="Grimwood J."/>
            <person name="Barry K."/>
            <person name="Rokhsar D.S."/>
            <person name="Schmutz J."/>
            <person name="Stiller J.W."/>
            <person name="Grossman A.R."/>
            <person name="Prochnik S.E."/>
        </authorList>
    </citation>
    <scope>NUCLEOTIDE SEQUENCE [LARGE SCALE GENOMIC DNA]</scope>
    <source>
        <strain evidence="4">4086291</strain>
    </source>
</reference>
<keyword evidence="2" id="KW-0812">Transmembrane</keyword>
<dbReference type="EMBL" id="KV918919">
    <property type="protein sequence ID" value="OSX75093.1"/>
    <property type="molecule type" value="Genomic_DNA"/>
</dbReference>
<evidence type="ECO:0000313" key="5">
    <source>
        <dbReference type="Proteomes" id="UP000218209"/>
    </source>
</evidence>
<evidence type="ECO:0000256" key="2">
    <source>
        <dbReference type="SAM" id="Phobius"/>
    </source>
</evidence>
<feature type="signal peptide" evidence="3">
    <location>
        <begin position="1"/>
        <end position="36"/>
    </location>
</feature>
<feature type="region of interest" description="Disordered" evidence="1">
    <location>
        <begin position="297"/>
        <end position="377"/>
    </location>
</feature>
<proteinExistence type="predicted"/>
<dbReference type="Proteomes" id="UP000218209">
    <property type="component" value="Unassembled WGS sequence"/>
</dbReference>